<dbReference type="InterPro" id="IPR051458">
    <property type="entry name" value="Cyt/Met_Dipeptidase"/>
</dbReference>
<dbReference type="EMBL" id="JBHSXI010000008">
    <property type="protein sequence ID" value="MFC6888735.1"/>
    <property type="molecule type" value="Genomic_DNA"/>
</dbReference>
<dbReference type="SUPFAM" id="SSF53187">
    <property type="entry name" value="Zn-dependent exopeptidases"/>
    <property type="match status" value="1"/>
</dbReference>
<dbReference type="GO" id="GO:0006508">
    <property type="term" value="P:proteolysis"/>
    <property type="evidence" value="ECO:0007669"/>
    <property type="project" value="UniProtKB-KW"/>
</dbReference>
<evidence type="ECO:0000256" key="1">
    <source>
        <dbReference type="ARBA" id="ARBA00022670"/>
    </source>
</evidence>
<proteinExistence type="predicted"/>
<dbReference type="Pfam" id="PF01546">
    <property type="entry name" value="Peptidase_M20"/>
    <property type="match status" value="1"/>
</dbReference>
<reference evidence="5 6" key="1">
    <citation type="journal article" date="2019" name="Int. J. Syst. Evol. Microbiol.">
        <title>The Global Catalogue of Microorganisms (GCM) 10K type strain sequencing project: providing services to taxonomists for standard genome sequencing and annotation.</title>
        <authorList>
            <consortium name="The Broad Institute Genomics Platform"/>
            <consortium name="The Broad Institute Genome Sequencing Center for Infectious Disease"/>
            <person name="Wu L."/>
            <person name="Ma J."/>
        </authorList>
    </citation>
    <scope>NUCLEOTIDE SEQUENCE [LARGE SCALE GENOMIC DNA]</scope>
    <source>
        <strain evidence="5 6">Y73</strain>
    </source>
</reference>
<dbReference type="AlphaFoldDB" id="A0ABD5UJU1"/>
<dbReference type="RefSeq" id="WP_379766260.1">
    <property type="nucleotide sequence ID" value="NZ_JBHSXI010000008.1"/>
</dbReference>
<sequence>MTGTDAVERRVDERFDGYLESLFSLLSTPSVSATGEGMEECPELVADLCSTYGFDDSRVVDTDGYPAVISRAYVDHVAENEFPTLLIYGHYDVQPVDPDEWQSPPFVPTVRTDASGDERIYARGAGDNKGQFFAHVCAVDALRAEGGIPLNITLLLEGEEESGSQNLQAAVRENGEILEADLVFNADGPMERNDHPEVNLGTRGLLYFEITAEGPDRDLHSGNFGGPVPNPLWAIVDLLNSMKGEDGSITVDGFYDDVADLTAEDYGALEDIPFEDESLLEATNSDGLADGPGNSYYEKLMFHPSVSIAGIHGGYAGERAKTAIPATATAKLDLRLVENQDPGDIYGLFEDHVETHASDKFSWKMLKIGSVNPLRISLDAPFREPVVNAVTDVWGQKPIVKPSAGGAGPYHVFYEELGLPYIAVPYANFDEQNHSPNENLKVSHFESGIRCSIRIFRNLGATL</sequence>
<organism evidence="5 6">
    <name type="scientific">Halorubrum trueperi</name>
    <dbReference type="NCBI Taxonomy" id="2004704"/>
    <lineage>
        <taxon>Archaea</taxon>
        <taxon>Methanobacteriati</taxon>
        <taxon>Methanobacteriota</taxon>
        <taxon>Stenosarchaea group</taxon>
        <taxon>Halobacteria</taxon>
        <taxon>Halobacteriales</taxon>
        <taxon>Haloferacaceae</taxon>
        <taxon>Halorubrum</taxon>
    </lineage>
</organism>
<dbReference type="GO" id="GO:0008233">
    <property type="term" value="F:peptidase activity"/>
    <property type="evidence" value="ECO:0007669"/>
    <property type="project" value="UniProtKB-KW"/>
</dbReference>
<name>A0ABD5UJU1_9EURY</name>
<dbReference type="PANTHER" id="PTHR43270">
    <property type="entry name" value="BETA-ALA-HIS DIPEPTIDASE"/>
    <property type="match status" value="1"/>
</dbReference>
<keyword evidence="1" id="KW-0645">Protease</keyword>
<dbReference type="PANTHER" id="PTHR43270:SF8">
    <property type="entry name" value="DI- AND TRIPEPTIDASE DUG2-RELATED"/>
    <property type="match status" value="1"/>
</dbReference>
<keyword evidence="2" id="KW-0479">Metal-binding</keyword>
<evidence type="ECO:0000256" key="3">
    <source>
        <dbReference type="ARBA" id="ARBA00022801"/>
    </source>
</evidence>
<dbReference type="InterPro" id="IPR011650">
    <property type="entry name" value="Peptidase_M20_dimer"/>
</dbReference>
<feature type="domain" description="Peptidase M20 dimerisation" evidence="4">
    <location>
        <begin position="201"/>
        <end position="358"/>
    </location>
</feature>
<keyword evidence="6" id="KW-1185">Reference proteome</keyword>
<dbReference type="NCBIfam" id="NF006579">
    <property type="entry name" value="PRK09104.1"/>
    <property type="match status" value="1"/>
</dbReference>
<dbReference type="Pfam" id="PF07687">
    <property type="entry name" value="M20_dimer"/>
    <property type="match status" value="1"/>
</dbReference>
<evidence type="ECO:0000256" key="2">
    <source>
        <dbReference type="ARBA" id="ARBA00022723"/>
    </source>
</evidence>
<keyword evidence="3" id="KW-0378">Hydrolase</keyword>
<accession>A0ABD5UJU1</accession>
<protein>
    <submittedName>
        <fullName evidence="5">M20/M25/M40 family metallo-hydrolase</fullName>
    </submittedName>
</protein>
<dbReference type="GO" id="GO:0046872">
    <property type="term" value="F:metal ion binding"/>
    <property type="evidence" value="ECO:0007669"/>
    <property type="project" value="UniProtKB-KW"/>
</dbReference>
<dbReference type="InterPro" id="IPR002933">
    <property type="entry name" value="Peptidase_M20"/>
</dbReference>
<evidence type="ECO:0000313" key="6">
    <source>
        <dbReference type="Proteomes" id="UP001596333"/>
    </source>
</evidence>
<comment type="caution">
    <text evidence="5">The sequence shown here is derived from an EMBL/GenBank/DDBJ whole genome shotgun (WGS) entry which is preliminary data.</text>
</comment>
<dbReference type="Gene3D" id="3.40.630.10">
    <property type="entry name" value="Zn peptidases"/>
    <property type="match status" value="1"/>
</dbReference>
<evidence type="ECO:0000259" key="4">
    <source>
        <dbReference type="Pfam" id="PF07687"/>
    </source>
</evidence>
<evidence type="ECO:0000313" key="5">
    <source>
        <dbReference type="EMBL" id="MFC6888735.1"/>
    </source>
</evidence>
<dbReference type="Proteomes" id="UP001596333">
    <property type="component" value="Unassembled WGS sequence"/>
</dbReference>
<gene>
    <name evidence="5" type="ORF">ACFQEY_06850</name>
</gene>
<dbReference type="Gene3D" id="3.30.70.360">
    <property type="match status" value="1"/>
</dbReference>